<dbReference type="EMBL" id="AP022839">
    <property type="protein sequence ID" value="BCA94485.1"/>
    <property type="molecule type" value="Genomic_DNA"/>
</dbReference>
<name>A0A6F8T1F2_9GAMM</name>
<reference evidence="1" key="1">
    <citation type="journal article" date="2020" name="Microbiol. Resour. Announc.">
        <title>Complete Genome Sequence of Novel Psychrotolerant Legionella Strain TUM19329, Isolated from Antarctic Lake Sediment.</title>
        <authorList>
            <person name="Shimada S."/>
            <person name="Nakai R."/>
            <person name="Aoki K."/>
            <person name="Shimoeda N."/>
            <person name="Ohno G."/>
            <person name="Miyazaki Y."/>
            <person name="Kudoh S."/>
            <person name="Imura S."/>
            <person name="Watanabe K."/>
            <person name="Ishii Y."/>
            <person name="Tateda K."/>
        </authorList>
    </citation>
    <scope>NUCLEOTIDE SEQUENCE [LARGE SCALE GENOMIC DNA]</scope>
    <source>
        <strain evidence="1">TUM19329</strain>
    </source>
</reference>
<protein>
    <submittedName>
        <fullName evidence="1">Uncharacterized protein</fullName>
    </submittedName>
</protein>
<evidence type="ECO:0000313" key="2">
    <source>
        <dbReference type="Proteomes" id="UP000502894"/>
    </source>
</evidence>
<dbReference type="AlphaFoldDB" id="A0A6F8T1F2"/>
<gene>
    <name evidence="1" type="ORF">TUM19329_08460</name>
</gene>
<accession>A0A6F8T1F2</accession>
<evidence type="ECO:0000313" key="1">
    <source>
        <dbReference type="EMBL" id="BCA94485.1"/>
    </source>
</evidence>
<organism evidence="1 2">
    <name type="scientific">Legionella antarctica</name>
    <dbReference type="NCBI Taxonomy" id="2708020"/>
    <lineage>
        <taxon>Bacteria</taxon>
        <taxon>Pseudomonadati</taxon>
        <taxon>Pseudomonadota</taxon>
        <taxon>Gammaproteobacteria</taxon>
        <taxon>Legionellales</taxon>
        <taxon>Legionellaceae</taxon>
        <taxon>Legionella</taxon>
    </lineage>
</organism>
<dbReference type="KEGG" id="lant:TUM19329_08460"/>
<dbReference type="Proteomes" id="UP000502894">
    <property type="component" value="Chromosome"/>
</dbReference>
<sequence length="524" mass="59655">MKGKLTSESANAFITLVKFIQKSSLVKDSTFLEGEIIKEGAVNLKKALDDGDSTQSIFNDQNCQLYLIYLLKENLIKEEQFLTGYVYLSVLMQFTEKQLIHPEHAGARRLNWGKVCVFNSKDTSLLHIYAKNIEKKFEFLISAKDIVDYFSSATDSEEWIIGIPYNTQDKNDDVKTMMDTNIQFSPLLQIHTYQDQTFVLTPSTGFTKWLLQKLNSERQIELAPCFGNVGVESLYDYFHSKNKHPITLHSAYIKSNPKKIHQLQAGPVSFALHDIFFHCFGATVFNVQEFYFLMQIMIPTLQKIIDSETGGPKLMALKMRDILNDLAFSSRNFLKQNKLQNYLSQKLHSSMYGSNEWGMLNEDDLLAYFSVLQKICQILYQQKDVSTEYISNLLNNVINMSFIDDVEFDNSTSRREALGTVANVIINLKIADLSTDKMSLKLTDYFATQPEICLMINRAGYEFLPPLHSFPEPLLNEALLISKHGKVSSEENTMGTNPFTLFSHEAVEEASTVLSETEGKKSSG</sequence>
<proteinExistence type="predicted"/>
<dbReference type="RefSeq" id="WP_173236367.1">
    <property type="nucleotide sequence ID" value="NZ_AP022839.1"/>
</dbReference>
<keyword evidence="2" id="KW-1185">Reference proteome</keyword>